<dbReference type="STRING" id="1293036.GCA_001315825_00044"/>
<gene>
    <name evidence="5" type="ORF">DFR87_08195</name>
</gene>
<dbReference type="GeneID" id="36835315"/>
<dbReference type="OrthoDB" id="7531at2157"/>
<proteinExistence type="inferred from homology"/>
<sequence>MADYFLEVKGKKIHCLSNDLSGQPKVLLFHGARFNANTWNQVSTLKSLKEIGVPAVAVDFPGYGLSERGSWNDLSEFIKDLLQAMDLERPVLLGPSMGGNAVLKYAIKYDQVSGLILVGPVGVEEVQDELDRLDGIPVLLIWGENDNVSPIEKSKVLISRISTARLEIVGKQHACYLDDPKKFNDLVEKFITDVRWSRN</sequence>
<keyword evidence="6" id="KW-1185">Reference proteome</keyword>
<dbReference type="Gene3D" id="3.40.50.1820">
    <property type="entry name" value="alpha/beta hydrolase"/>
    <property type="match status" value="1"/>
</dbReference>
<dbReference type="RefSeq" id="WP_054835999.1">
    <property type="nucleotide sequence ID" value="NZ_BBBA01000001.1"/>
</dbReference>
<evidence type="ECO:0000256" key="3">
    <source>
        <dbReference type="ARBA" id="ARBA00037942"/>
    </source>
</evidence>
<dbReference type="EMBL" id="CP029287">
    <property type="protein sequence ID" value="AWR99671.1"/>
    <property type="molecule type" value="Genomic_DNA"/>
</dbReference>
<name>A0A2U9IUB3_9CREN</name>
<evidence type="ECO:0000313" key="5">
    <source>
        <dbReference type="EMBL" id="AWR99671.1"/>
    </source>
</evidence>
<reference evidence="5" key="1">
    <citation type="submission" date="2018-05" db="EMBL/GenBank/DDBJ databases">
        <title>Complete Genome Sequences of Extremely Thermoacidophilic, Metal-Mobilizing Type-Strain Members of the Archaeal Family Sulfolobaceae: Acidianus brierleyi DSM-1651T, Acidianus sulfidivorans DSM-18786T, Metallosphaera hakonensis DSM-7519T, and Metallosphaera prunae DSM-10039T.</title>
        <authorList>
            <person name="Counts J.A."/>
            <person name="Kelly R.M."/>
        </authorList>
    </citation>
    <scope>NUCLEOTIDE SEQUENCE [LARGE SCALE GENOMIC DNA]</scope>
    <source>
        <strain evidence="5">HO1-1</strain>
    </source>
</reference>
<dbReference type="SUPFAM" id="SSF53474">
    <property type="entry name" value="alpha/beta-Hydrolases"/>
    <property type="match status" value="1"/>
</dbReference>
<dbReference type="InterPro" id="IPR000073">
    <property type="entry name" value="AB_hydrolase_1"/>
</dbReference>
<comment type="subcellular location">
    <subcellularLocation>
        <location evidence="1">Cytoplasm</location>
    </subcellularLocation>
</comment>
<dbReference type="PANTHER" id="PTHR46197:SF3">
    <property type="entry name" value="AB HYDROLASE-1 DOMAIN-CONTAINING PROTEIN"/>
    <property type="match status" value="1"/>
</dbReference>
<organism evidence="5 6">
    <name type="scientific">Metallosphaera hakonensis JCM 8857 = DSM 7519</name>
    <dbReference type="NCBI Taxonomy" id="1293036"/>
    <lineage>
        <taxon>Archaea</taxon>
        <taxon>Thermoproteota</taxon>
        <taxon>Thermoprotei</taxon>
        <taxon>Sulfolobales</taxon>
        <taxon>Sulfolobaceae</taxon>
        <taxon>Metallosphaera</taxon>
    </lineage>
</organism>
<comment type="similarity">
    <text evidence="3">Belongs to the AB hydrolase superfamily. ABHD14 family.</text>
</comment>
<dbReference type="Proteomes" id="UP000247586">
    <property type="component" value="Chromosome"/>
</dbReference>
<dbReference type="GO" id="GO:0016787">
    <property type="term" value="F:hydrolase activity"/>
    <property type="evidence" value="ECO:0007669"/>
    <property type="project" value="UniProtKB-KW"/>
</dbReference>
<evidence type="ECO:0000256" key="1">
    <source>
        <dbReference type="ARBA" id="ARBA00004496"/>
    </source>
</evidence>
<protein>
    <submittedName>
        <fullName evidence="5">2-hydroxy-6-oxo-6-phenylhexa-2,4-dienoate hydrolase</fullName>
    </submittedName>
</protein>
<dbReference type="KEGG" id="mhk:DFR87_08195"/>
<dbReference type="InterPro" id="IPR029058">
    <property type="entry name" value="AB_hydrolase_fold"/>
</dbReference>
<dbReference type="Pfam" id="PF00561">
    <property type="entry name" value="Abhydrolase_1"/>
    <property type="match status" value="1"/>
</dbReference>
<keyword evidence="2" id="KW-0963">Cytoplasm</keyword>
<dbReference type="AlphaFoldDB" id="A0A2U9IUB3"/>
<feature type="domain" description="AB hydrolase-1" evidence="4">
    <location>
        <begin position="26"/>
        <end position="120"/>
    </location>
</feature>
<evidence type="ECO:0000256" key="2">
    <source>
        <dbReference type="ARBA" id="ARBA00022490"/>
    </source>
</evidence>
<evidence type="ECO:0000313" key="6">
    <source>
        <dbReference type="Proteomes" id="UP000247586"/>
    </source>
</evidence>
<keyword evidence="5" id="KW-0378">Hydrolase</keyword>
<dbReference type="PANTHER" id="PTHR46197">
    <property type="entry name" value="PROTEIN ABHD14B-LIKE"/>
    <property type="match status" value="1"/>
</dbReference>
<evidence type="ECO:0000259" key="4">
    <source>
        <dbReference type="Pfam" id="PF00561"/>
    </source>
</evidence>
<dbReference type="GO" id="GO:0005737">
    <property type="term" value="C:cytoplasm"/>
    <property type="evidence" value="ECO:0007669"/>
    <property type="project" value="UniProtKB-SubCell"/>
</dbReference>
<accession>A0A2U9IUB3</accession>